<dbReference type="EC" id="5.1.3.13" evidence="3"/>
<dbReference type="SUPFAM" id="SSF51182">
    <property type="entry name" value="RmlC-like cupins"/>
    <property type="match status" value="1"/>
</dbReference>
<proteinExistence type="predicted"/>
<dbReference type="Proteomes" id="UP000094669">
    <property type="component" value="Unassembled WGS sequence"/>
</dbReference>
<name>A0ABX4YKQ0_9LEPT</name>
<evidence type="ECO:0000313" key="9">
    <source>
        <dbReference type="Proteomes" id="UP000094669"/>
    </source>
</evidence>
<dbReference type="InterPro" id="IPR014710">
    <property type="entry name" value="RmlC-like_jellyroll"/>
</dbReference>
<evidence type="ECO:0000256" key="3">
    <source>
        <dbReference type="ARBA" id="ARBA00012098"/>
    </source>
</evidence>
<evidence type="ECO:0000256" key="5">
    <source>
        <dbReference type="ARBA" id="ARBA00029758"/>
    </source>
</evidence>
<organism evidence="8 9">
    <name type="scientific">Leptospira inadai serovar Lyme</name>
    <dbReference type="NCBI Taxonomy" id="293084"/>
    <lineage>
        <taxon>Bacteria</taxon>
        <taxon>Pseudomonadati</taxon>
        <taxon>Spirochaetota</taxon>
        <taxon>Spirochaetia</taxon>
        <taxon>Leptospirales</taxon>
        <taxon>Leptospiraceae</taxon>
        <taxon>Leptospira</taxon>
    </lineage>
</organism>
<accession>A0ABX4YKQ0</accession>
<sequence>MVRSKIDGLVFTEIPQILDPRGAVLHVLREDSSDYSRFGECYVSEIFPGAIKAWKKHDKQIQNLALPTGRIKLVTYDDRPESASYKELQIVEIGRPDAYYRIHISPGIWYGFTCISANPAYLINCANQIHDPSESVSIPMDDPRIPYRWY</sequence>
<evidence type="ECO:0000256" key="1">
    <source>
        <dbReference type="ARBA" id="ARBA00001298"/>
    </source>
</evidence>
<dbReference type="InterPro" id="IPR011051">
    <property type="entry name" value="RmlC_Cupin_sf"/>
</dbReference>
<comment type="catalytic activity">
    <reaction evidence="1">
        <text>dTDP-4-dehydro-6-deoxy-alpha-D-glucose = dTDP-4-dehydro-beta-L-rhamnose</text>
        <dbReference type="Rhea" id="RHEA:16969"/>
        <dbReference type="ChEBI" id="CHEBI:57649"/>
        <dbReference type="ChEBI" id="CHEBI:62830"/>
        <dbReference type="EC" id="5.1.3.13"/>
    </reaction>
</comment>
<gene>
    <name evidence="8" type="ORF">BES34_007325</name>
</gene>
<evidence type="ECO:0000256" key="2">
    <source>
        <dbReference type="ARBA" id="ARBA00001997"/>
    </source>
</evidence>
<evidence type="ECO:0000256" key="7">
    <source>
        <dbReference type="ARBA" id="ARBA00033311"/>
    </source>
</evidence>
<reference evidence="8" key="1">
    <citation type="submission" date="2018-01" db="EMBL/GenBank/DDBJ databases">
        <title>Genomic characterization of Leptospira inadai serogroup Lyme isolated from captured rat in Brazil and comparative analysis with human reference strain.</title>
        <authorList>
            <person name="Moreno L.Z."/>
            <person name="Loureiro A.P."/>
            <person name="Miraglia F."/>
            <person name="Kremer F.S."/>
            <person name="Eslabao M.R."/>
            <person name="Dellagostin O.A."/>
            <person name="Lilenbaum W."/>
            <person name="Moreno A.M."/>
        </authorList>
    </citation>
    <scope>NUCLEOTIDE SEQUENCE [LARGE SCALE GENOMIC DNA]</scope>
    <source>
        <strain evidence="8">M34/99</strain>
    </source>
</reference>
<keyword evidence="9" id="KW-1185">Reference proteome</keyword>
<evidence type="ECO:0000313" key="8">
    <source>
        <dbReference type="EMBL" id="PNV75831.1"/>
    </source>
</evidence>
<protein>
    <recommendedName>
        <fullName evidence="4">dTDP-4-dehydrorhamnose 3,5-epimerase</fullName>
        <ecNumber evidence="3">5.1.3.13</ecNumber>
    </recommendedName>
    <alternativeName>
        <fullName evidence="6">Thymidine diphospho-4-keto-rhamnose 3,5-epimerase</fullName>
    </alternativeName>
    <alternativeName>
        <fullName evidence="5">dTDP-4-keto-6-deoxyglucose 3,5-epimerase</fullName>
    </alternativeName>
    <alternativeName>
        <fullName evidence="7">dTDP-6-deoxy-D-xylo-4-hexulose 3,5-epimerase</fullName>
    </alternativeName>
</protein>
<dbReference type="EMBL" id="MCRM02000005">
    <property type="protein sequence ID" value="PNV75831.1"/>
    <property type="molecule type" value="Genomic_DNA"/>
</dbReference>
<evidence type="ECO:0000256" key="4">
    <source>
        <dbReference type="ARBA" id="ARBA00019595"/>
    </source>
</evidence>
<dbReference type="InterPro" id="IPR000888">
    <property type="entry name" value="RmlC-like"/>
</dbReference>
<comment type="caution">
    <text evidence="8">The sequence shown here is derived from an EMBL/GenBank/DDBJ whole genome shotgun (WGS) entry which is preliminary data.</text>
</comment>
<comment type="function">
    <text evidence="2">Catalyzes the epimerization of the C3' and C5'positions of dTDP-6-deoxy-D-xylo-4-hexulose, forming dTDP-6-deoxy-L-lyxo-4-hexulose.</text>
</comment>
<dbReference type="Gene3D" id="2.60.120.10">
    <property type="entry name" value="Jelly Rolls"/>
    <property type="match status" value="1"/>
</dbReference>
<dbReference type="Pfam" id="PF00908">
    <property type="entry name" value="dTDP_sugar_isom"/>
    <property type="match status" value="1"/>
</dbReference>
<evidence type="ECO:0000256" key="6">
    <source>
        <dbReference type="ARBA" id="ARBA00031424"/>
    </source>
</evidence>